<dbReference type="AlphaFoldDB" id="A0A921UH85"/>
<accession>A0A921UH85</accession>
<reference evidence="1" key="2">
    <citation type="submission" date="2020-10" db="EMBL/GenBank/DDBJ databases">
        <authorList>
            <person name="Cooper E.A."/>
            <person name="Brenton Z.W."/>
            <person name="Flinn B.S."/>
            <person name="Jenkins J."/>
            <person name="Shu S."/>
            <person name="Flowers D."/>
            <person name="Luo F."/>
            <person name="Wang Y."/>
            <person name="Xia P."/>
            <person name="Barry K."/>
            <person name="Daum C."/>
            <person name="Lipzen A."/>
            <person name="Yoshinaga Y."/>
            <person name="Schmutz J."/>
            <person name="Saski C."/>
            <person name="Vermerris W."/>
            <person name="Kresovich S."/>
        </authorList>
    </citation>
    <scope>NUCLEOTIDE SEQUENCE</scope>
</reference>
<protein>
    <submittedName>
        <fullName evidence="1">Uncharacterized protein</fullName>
    </submittedName>
</protein>
<sequence>MQAAEQSVLGHLGETQRGRPAAVLQSIAAAGATVVEAELGGRRVVLGDQSDGAAILGDQSDGAAILGDQSDGAAVLGDQSDGAAIQNVQIDEDVLSNVRERLLPDSVVDMVPDSAVEEIVPDSVVDMVPDSAVEEIVPDSVVDMVPDSAIEEIVPDSDVDMVPDSAVEEMVSDSVVSLCPRCGTFHAGGVFSEECYQALRNARRCARCGLLHEDYDLPAKLFHCQEGFDCEIYIPNVDELVLRGNTIILPDHVTKRLQEHVDKMHEAKTAAREASNCFGKQ</sequence>
<dbReference type="Proteomes" id="UP000807115">
    <property type="component" value="Chromosome 4"/>
</dbReference>
<reference evidence="1" key="1">
    <citation type="journal article" date="2019" name="BMC Genomics">
        <title>A new reference genome for Sorghum bicolor reveals high levels of sequence similarity between sweet and grain genotypes: implications for the genetics of sugar metabolism.</title>
        <authorList>
            <person name="Cooper E.A."/>
            <person name="Brenton Z.W."/>
            <person name="Flinn B.S."/>
            <person name="Jenkins J."/>
            <person name="Shu S."/>
            <person name="Flowers D."/>
            <person name="Luo F."/>
            <person name="Wang Y."/>
            <person name="Xia P."/>
            <person name="Barry K."/>
            <person name="Daum C."/>
            <person name="Lipzen A."/>
            <person name="Yoshinaga Y."/>
            <person name="Schmutz J."/>
            <person name="Saski C."/>
            <person name="Vermerris W."/>
            <person name="Kresovich S."/>
        </authorList>
    </citation>
    <scope>NUCLEOTIDE SEQUENCE</scope>
</reference>
<evidence type="ECO:0000313" key="2">
    <source>
        <dbReference type="Proteomes" id="UP000807115"/>
    </source>
</evidence>
<comment type="caution">
    <text evidence="1">The sequence shown here is derived from an EMBL/GenBank/DDBJ whole genome shotgun (WGS) entry which is preliminary data.</text>
</comment>
<name>A0A921UH85_SORBI</name>
<gene>
    <name evidence="1" type="ORF">BDA96_04G057800</name>
</gene>
<proteinExistence type="predicted"/>
<organism evidence="1 2">
    <name type="scientific">Sorghum bicolor</name>
    <name type="common">Sorghum</name>
    <name type="synonym">Sorghum vulgare</name>
    <dbReference type="NCBI Taxonomy" id="4558"/>
    <lineage>
        <taxon>Eukaryota</taxon>
        <taxon>Viridiplantae</taxon>
        <taxon>Streptophyta</taxon>
        <taxon>Embryophyta</taxon>
        <taxon>Tracheophyta</taxon>
        <taxon>Spermatophyta</taxon>
        <taxon>Magnoliopsida</taxon>
        <taxon>Liliopsida</taxon>
        <taxon>Poales</taxon>
        <taxon>Poaceae</taxon>
        <taxon>PACMAD clade</taxon>
        <taxon>Panicoideae</taxon>
        <taxon>Andropogonodae</taxon>
        <taxon>Andropogoneae</taxon>
        <taxon>Sorghinae</taxon>
        <taxon>Sorghum</taxon>
    </lineage>
</organism>
<dbReference type="EMBL" id="CM027683">
    <property type="protein sequence ID" value="KAG0531853.1"/>
    <property type="molecule type" value="Genomic_DNA"/>
</dbReference>
<evidence type="ECO:0000313" key="1">
    <source>
        <dbReference type="EMBL" id="KAG0531853.1"/>
    </source>
</evidence>